<proteinExistence type="predicted"/>
<keyword evidence="1" id="KW-0472">Membrane</keyword>
<dbReference type="PANTHER" id="PTHR47521:SF7">
    <property type="entry name" value="SERPENTINE RECEPTOR CLASS EPSILON-6"/>
    <property type="match status" value="1"/>
</dbReference>
<dbReference type="InterPro" id="IPR052860">
    <property type="entry name" value="NRL-GPCR1"/>
</dbReference>
<dbReference type="EMBL" id="BTRK01000006">
    <property type="protein sequence ID" value="GMR57436.1"/>
    <property type="molecule type" value="Genomic_DNA"/>
</dbReference>
<gene>
    <name evidence="2" type="ORF">PMAYCL1PPCAC_27631</name>
</gene>
<keyword evidence="1" id="KW-0812">Transmembrane</keyword>
<keyword evidence="3" id="KW-1185">Reference proteome</keyword>
<feature type="non-terminal residue" evidence="2">
    <location>
        <position position="132"/>
    </location>
</feature>
<accession>A0AAN5IC93</accession>
<feature type="transmembrane region" description="Helical" evidence="1">
    <location>
        <begin position="41"/>
        <end position="63"/>
    </location>
</feature>
<comment type="caution">
    <text evidence="2">The sequence shown here is derived from an EMBL/GenBank/DDBJ whole genome shotgun (WGS) entry which is preliminary data.</text>
</comment>
<evidence type="ECO:0000313" key="3">
    <source>
        <dbReference type="Proteomes" id="UP001328107"/>
    </source>
</evidence>
<organism evidence="2 3">
    <name type="scientific">Pristionchus mayeri</name>
    <dbReference type="NCBI Taxonomy" id="1317129"/>
    <lineage>
        <taxon>Eukaryota</taxon>
        <taxon>Metazoa</taxon>
        <taxon>Ecdysozoa</taxon>
        <taxon>Nematoda</taxon>
        <taxon>Chromadorea</taxon>
        <taxon>Rhabditida</taxon>
        <taxon>Rhabditina</taxon>
        <taxon>Diplogasteromorpha</taxon>
        <taxon>Diplogasteroidea</taxon>
        <taxon>Neodiplogasteridae</taxon>
        <taxon>Pristionchus</taxon>
    </lineage>
</organism>
<reference evidence="3" key="1">
    <citation type="submission" date="2022-10" db="EMBL/GenBank/DDBJ databases">
        <title>Genome assembly of Pristionchus species.</title>
        <authorList>
            <person name="Yoshida K."/>
            <person name="Sommer R.J."/>
        </authorList>
    </citation>
    <scope>NUCLEOTIDE SEQUENCE [LARGE SCALE GENOMIC DNA]</scope>
    <source>
        <strain evidence="3">RS5460</strain>
    </source>
</reference>
<protein>
    <recommendedName>
        <fullName evidence="4">G protein-coupled receptor</fullName>
    </recommendedName>
</protein>
<feature type="transmembrane region" description="Helical" evidence="1">
    <location>
        <begin position="70"/>
        <end position="92"/>
    </location>
</feature>
<dbReference type="PANTHER" id="PTHR47521">
    <property type="entry name" value="SERPENTINE RECEPTOR, CLASS E (EPSILON)-RELATED"/>
    <property type="match status" value="1"/>
</dbReference>
<keyword evidence="1" id="KW-1133">Transmembrane helix</keyword>
<evidence type="ECO:0000256" key="1">
    <source>
        <dbReference type="SAM" id="Phobius"/>
    </source>
</evidence>
<dbReference type="Proteomes" id="UP001328107">
    <property type="component" value="Unassembled WGS sequence"/>
</dbReference>
<evidence type="ECO:0008006" key="4">
    <source>
        <dbReference type="Google" id="ProtNLM"/>
    </source>
</evidence>
<dbReference type="AlphaFoldDB" id="A0AAN5IC93"/>
<evidence type="ECO:0000313" key="2">
    <source>
        <dbReference type="EMBL" id="GMR57436.1"/>
    </source>
</evidence>
<feature type="non-terminal residue" evidence="2">
    <location>
        <position position="1"/>
    </location>
</feature>
<sequence>TLICSCARLILIFHQVYGPIEYVEPPYLVMSSLIREAFKGYGLSFILILAIDRWIATVSWSWYESRNASTIIAFLLLEVAQLLISWTLAALLITEVITDQQITLIYAILLIIAVSCFIAVLRYNRREIEVLK</sequence>
<feature type="transmembrane region" description="Helical" evidence="1">
    <location>
        <begin position="104"/>
        <end position="123"/>
    </location>
</feature>
<name>A0AAN5IC93_9BILA</name>